<evidence type="ECO:0000313" key="5">
    <source>
        <dbReference type="Proteomes" id="UP000757435"/>
    </source>
</evidence>
<dbReference type="InterPro" id="IPR011033">
    <property type="entry name" value="PRC_barrel-like_sf"/>
</dbReference>
<reference evidence="4" key="2">
    <citation type="journal article" date="2022" name="Microbiol. Resour. Announc.">
        <title>Metagenome Sequencing to Explore Phylogenomics of Terrestrial Cyanobacteria.</title>
        <authorList>
            <person name="Ward R.D."/>
            <person name="Stajich J.E."/>
            <person name="Johansen J.R."/>
            <person name="Huntemann M."/>
            <person name="Clum A."/>
            <person name="Foster B."/>
            <person name="Foster B."/>
            <person name="Roux S."/>
            <person name="Palaniappan K."/>
            <person name="Varghese N."/>
            <person name="Mukherjee S."/>
            <person name="Reddy T.B.K."/>
            <person name="Daum C."/>
            <person name="Copeland A."/>
            <person name="Chen I.A."/>
            <person name="Ivanova N.N."/>
            <person name="Kyrpides N.C."/>
            <person name="Shapiro N."/>
            <person name="Eloe-Fadrosh E.A."/>
            <person name="Pietrasiak N."/>
        </authorList>
    </citation>
    <scope>NUCLEOTIDE SEQUENCE</scope>
    <source>
        <strain evidence="4">UHER 2000/2452</strain>
    </source>
</reference>
<comment type="caution">
    <text evidence="4">The sequence shown here is derived from an EMBL/GenBank/DDBJ whole genome shotgun (WGS) entry which is preliminary data.</text>
</comment>
<dbReference type="PANTHER" id="PTHR36740">
    <property type="entry name" value="PRC DOMAIN-CONTAINING PROTEIN"/>
    <property type="match status" value="1"/>
</dbReference>
<feature type="coiled-coil region" evidence="1">
    <location>
        <begin position="182"/>
        <end position="239"/>
    </location>
</feature>
<accession>A0A951Q849</accession>
<dbReference type="Proteomes" id="UP000757435">
    <property type="component" value="Unassembled WGS sequence"/>
</dbReference>
<feature type="domain" description="PRC-barrel" evidence="3">
    <location>
        <begin position="90"/>
        <end position="157"/>
    </location>
</feature>
<organism evidence="4 5">
    <name type="scientific">Drouetiella hepatica Uher 2000/2452</name>
    <dbReference type="NCBI Taxonomy" id="904376"/>
    <lineage>
        <taxon>Bacteria</taxon>
        <taxon>Bacillati</taxon>
        <taxon>Cyanobacteriota</taxon>
        <taxon>Cyanophyceae</taxon>
        <taxon>Oculatellales</taxon>
        <taxon>Oculatellaceae</taxon>
        <taxon>Drouetiella</taxon>
    </lineage>
</organism>
<dbReference type="InterPro" id="IPR027275">
    <property type="entry name" value="PRC-brl_dom"/>
</dbReference>
<protein>
    <submittedName>
        <fullName evidence="4">PRC-barrel domain-containing protein</fullName>
    </submittedName>
</protein>
<name>A0A951Q849_9CYAN</name>
<reference evidence="4" key="1">
    <citation type="submission" date="2021-05" db="EMBL/GenBank/DDBJ databases">
        <authorList>
            <person name="Pietrasiak N."/>
            <person name="Ward R."/>
            <person name="Stajich J.E."/>
            <person name="Kurbessoian T."/>
        </authorList>
    </citation>
    <scope>NUCLEOTIDE SEQUENCE</scope>
    <source>
        <strain evidence="4">UHER 2000/2452</strain>
    </source>
</reference>
<gene>
    <name evidence="4" type="ORF">KME15_05125</name>
</gene>
<dbReference type="Pfam" id="PF05239">
    <property type="entry name" value="PRC"/>
    <property type="match status" value="1"/>
</dbReference>
<keyword evidence="1" id="KW-0175">Coiled coil</keyword>
<feature type="compositionally biased region" description="Basic and acidic residues" evidence="2">
    <location>
        <begin position="342"/>
        <end position="362"/>
    </location>
</feature>
<evidence type="ECO:0000256" key="1">
    <source>
        <dbReference type="SAM" id="Coils"/>
    </source>
</evidence>
<dbReference type="AlphaFoldDB" id="A0A951Q849"/>
<dbReference type="PANTHER" id="PTHR36740:SF1">
    <property type="entry name" value="PRC-BARREL DOMAIN-CONTAINING PROTEIN"/>
    <property type="match status" value="1"/>
</dbReference>
<dbReference type="Gene3D" id="2.30.30.240">
    <property type="entry name" value="PRC-barrel domain"/>
    <property type="match status" value="1"/>
</dbReference>
<sequence>MTAQAEVFRQSDLINQLVLDRQTLEELGRVETLWMYPPVHRVLGFICKSGFLGNTKSAFKLSQIAAIGASGVLTHAPSEPTEAKKVQQLESLIQHEVWSNEGNQLGKITDYLFELETGKIKAYLFISSGWAGITGEVYELRPADIASFGKKRVLVAESDTDRFTIYQEGISQKLIKAKDSLTQEASEELRSLTQRAETLTEQVTERVRGKLYNLADQAKANAQMLSQKAKEKAQILNEQLGEQLGEQLDDLSAKAETRTFSERAKATSQTLAEEVKERSHSLSKQLGASFQTLTVQAEEIFETVRENSGFEAGSKQEESQAASSDDSLDDDWLDDDWMNDEPSLKTEPILRNEDATAQHHEPDDLDDEPWI</sequence>
<evidence type="ECO:0000256" key="2">
    <source>
        <dbReference type="SAM" id="MobiDB-lite"/>
    </source>
</evidence>
<feature type="compositionally biased region" description="Acidic residues" evidence="2">
    <location>
        <begin position="326"/>
        <end position="339"/>
    </location>
</feature>
<dbReference type="SUPFAM" id="SSF58113">
    <property type="entry name" value="Apolipoprotein A-I"/>
    <property type="match status" value="1"/>
</dbReference>
<dbReference type="SUPFAM" id="SSF50346">
    <property type="entry name" value="PRC-barrel domain"/>
    <property type="match status" value="1"/>
</dbReference>
<dbReference type="Gene3D" id="1.20.120.20">
    <property type="entry name" value="Apolipoprotein"/>
    <property type="match status" value="1"/>
</dbReference>
<evidence type="ECO:0000259" key="3">
    <source>
        <dbReference type="Pfam" id="PF05239"/>
    </source>
</evidence>
<evidence type="ECO:0000313" key="4">
    <source>
        <dbReference type="EMBL" id="MBW4658033.1"/>
    </source>
</evidence>
<feature type="region of interest" description="Disordered" evidence="2">
    <location>
        <begin position="307"/>
        <end position="371"/>
    </location>
</feature>
<dbReference type="EMBL" id="JAHHHD010000004">
    <property type="protein sequence ID" value="MBW4658033.1"/>
    <property type="molecule type" value="Genomic_DNA"/>
</dbReference>
<proteinExistence type="predicted"/>